<dbReference type="HOGENOM" id="CLU_887781_0_0_4"/>
<sequence length="320" mass="35822">MGYRILRLPTPTHYLGMNGLGDCLFERGFLKNLPGSYLTTPWPELFSDLDVKCVRPTTILRTQRKNIRMSVYGWHFPPRYARTVRISYTPAELAKGSIITAMMGHFGVEPIFDLPDFGKSPIRSSEPVAIVRPVTVRREWMNPARSPKPEYVNQAARILRKKGFHVVSIADVQDGQEWIVGDPPEADEYYHKGELSVTQLLAAVQSAAVVVGGVGWIVPACIAAGTPLYVILGGNGGHNAPEKITDKRYMNLKRVGWAKPERFCMCTNNNHQCEKTINGFDRKFTFWLDGIRATSPRGHTQVVARERDGVLPGQIRGYAV</sequence>
<evidence type="ECO:0008006" key="3">
    <source>
        <dbReference type="Google" id="ProtNLM"/>
    </source>
</evidence>
<name>W0PCL0_ADVMD</name>
<dbReference type="AlphaFoldDB" id="W0PCL0"/>
<dbReference type="Proteomes" id="UP000019095">
    <property type="component" value="Chromosome"/>
</dbReference>
<evidence type="ECO:0000313" key="1">
    <source>
        <dbReference type="EMBL" id="AHG63187.1"/>
    </source>
</evidence>
<dbReference type="KEGG" id="amim:MIM_c10890"/>
<reference evidence="1 2" key="1">
    <citation type="journal article" date="2014" name="Microbiology">
        <title>Unravelling the complete genome sequence of Advenella mimigardefordensis strain DPN7T and novel insights in the catabolism of the xenobiotic polythioester precursor 3,3'-dithiodipropionate.</title>
        <authorList>
            <person name="Wubbeler J.H."/>
            <person name="Hiessl S."/>
            <person name="Schuldes J."/>
            <person name="Thurmer A."/>
            <person name="Daniel R."/>
            <person name="Steinbuchel A."/>
        </authorList>
    </citation>
    <scope>NUCLEOTIDE SEQUENCE [LARGE SCALE GENOMIC DNA]</scope>
    <source>
        <strain evidence="2">DSM 17166 / LMG 22922 / DPN7</strain>
    </source>
</reference>
<proteinExistence type="predicted"/>
<dbReference type="STRING" id="1247726.MIM_c10890"/>
<accession>W0PCL0</accession>
<protein>
    <recommendedName>
        <fullName evidence="3">Glycosyltransferase</fullName>
    </recommendedName>
</protein>
<organism evidence="1 2">
    <name type="scientific">Advenella mimigardefordensis (strain DSM 17166 / LMG 22922 / DPN7)</name>
    <dbReference type="NCBI Taxonomy" id="1247726"/>
    <lineage>
        <taxon>Bacteria</taxon>
        <taxon>Pseudomonadati</taxon>
        <taxon>Pseudomonadota</taxon>
        <taxon>Betaproteobacteria</taxon>
        <taxon>Burkholderiales</taxon>
        <taxon>Alcaligenaceae</taxon>
    </lineage>
</organism>
<keyword evidence="2" id="KW-1185">Reference proteome</keyword>
<dbReference type="EMBL" id="CP003915">
    <property type="protein sequence ID" value="AHG63187.1"/>
    <property type="molecule type" value="Genomic_DNA"/>
</dbReference>
<gene>
    <name evidence="1" type="ORF">MIM_c10890</name>
</gene>
<dbReference type="Gene3D" id="3.40.50.2000">
    <property type="entry name" value="Glycogen Phosphorylase B"/>
    <property type="match status" value="1"/>
</dbReference>
<dbReference type="eggNOG" id="ENOG5033QWA">
    <property type="taxonomic scope" value="Bacteria"/>
</dbReference>
<dbReference type="PATRIC" id="fig|1247726.3.peg.1192"/>
<evidence type="ECO:0000313" key="2">
    <source>
        <dbReference type="Proteomes" id="UP000019095"/>
    </source>
</evidence>